<dbReference type="RefSeq" id="XP_018282316.1">
    <property type="nucleotide sequence ID" value="XM_018427474.1"/>
</dbReference>
<evidence type="ECO:0000313" key="2">
    <source>
        <dbReference type="EMBL" id="KLT45825.1"/>
    </source>
</evidence>
<proteinExistence type="predicted"/>
<dbReference type="EMBL" id="KQ087179">
    <property type="protein sequence ID" value="KLT45825.1"/>
    <property type="molecule type" value="Genomic_DNA"/>
</dbReference>
<dbReference type="AlphaFoldDB" id="A0A0J0XXL9"/>
<name>A0A0J0XXL9_9TREE</name>
<sequence length="180" mass="19489">MIEGKSGLKGGKGMSDGSDGEDMGGERRWLRRGGRNGARSKGAGYTVDCEKSCRCGPWSVGNLPASAGHPAHRSTSAPRLPVRCTRRGSQLPAPSSQGRPSPDEITNNRWQRKRLYLPRVPQKPMTWTATVSVQTLGFSPDRPWASGYSLSPIAAMPRCPLSRVALHVQTRDRVARGGPE</sequence>
<reference evidence="2 3" key="1">
    <citation type="submission" date="2015-03" db="EMBL/GenBank/DDBJ databases">
        <title>Genomics and transcriptomics of the oil-accumulating basidiomycete yeast T. oleaginosus allow insights into substrate utilization and the diverse evolutionary trajectories of mating systems in fungi.</title>
        <authorList>
            <consortium name="DOE Joint Genome Institute"/>
            <person name="Kourist R."/>
            <person name="Kracht O."/>
            <person name="Bracharz F."/>
            <person name="Lipzen A."/>
            <person name="Nolan M."/>
            <person name="Ohm R."/>
            <person name="Grigoriev I."/>
            <person name="Sun S."/>
            <person name="Heitman J."/>
            <person name="Bruck T."/>
            <person name="Nowrousian M."/>
        </authorList>
    </citation>
    <scope>NUCLEOTIDE SEQUENCE [LARGE SCALE GENOMIC DNA]</scope>
    <source>
        <strain evidence="2 3">IBC0246</strain>
    </source>
</reference>
<keyword evidence="3" id="KW-1185">Reference proteome</keyword>
<gene>
    <name evidence="2" type="ORF">CC85DRAFT_86339</name>
</gene>
<dbReference type="GeneID" id="28988077"/>
<protein>
    <submittedName>
        <fullName evidence="2">Uncharacterized protein</fullName>
    </submittedName>
</protein>
<evidence type="ECO:0000313" key="3">
    <source>
        <dbReference type="Proteomes" id="UP000053611"/>
    </source>
</evidence>
<dbReference type="Proteomes" id="UP000053611">
    <property type="component" value="Unassembled WGS sequence"/>
</dbReference>
<accession>A0A0J0XXL9</accession>
<evidence type="ECO:0000256" key="1">
    <source>
        <dbReference type="SAM" id="MobiDB-lite"/>
    </source>
</evidence>
<feature type="compositionally biased region" description="Polar residues" evidence="1">
    <location>
        <begin position="92"/>
        <end position="109"/>
    </location>
</feature>
<organism evidence="2 3">
    <name type="scientific">Cutaneotrichosporon oleaginosum</name>
    <dbReference type="NCBI Taxonomy" id="879819"/>
    <lineage>
        <taxon>Eukaryota</taxon>
        <taxon>Fungi</taxon>
        <taxon>Dikarya</taxon>
        <taxon>Basidiomycota</taxon>
        <taxon>Agaricomycotina</taxon>
        <taxon>Tremellomycetes</taxon>
        <taxon>Trichosporonales</taxon>
        <taxon>Trichosporonaceae</taxon>
        <taxon>Cutaneotrichosporon</taxon>
    </lineage>
</organism>
<feature type="region of interest" description="Disordered" evidence="1">
    <location>
        <begin position="1"/>
        <end position="110"/>
    </location>
</feature>